<dbReference type="InterPro" id="IPR002298">
    <property type="entry name" value="DNA_polymerase_A"/>
</dbReference>
<dbReference type="Gene3D" id="3.40.50.1010">
    <property type="entry name" value="5'-nuclease"/>
    <property type="match status" value="1"/>
</dbReference>
<dbReference type="PANTHER" id="PTHR10133:SF27">
    <property type="entry name" value="DNA POLYMERASE NU"/>
    <property type="match status" value="1"/>
</dbReference>
<dbReference type="PROSITE" id="PS00447">
    <property type="entry name" value="DNA_POLYMERASE_A"/>
    <property type="match status" value="1"/>
</dbReference>
<dbReference type="Gene3D" id="3.30.70.370">
    <property type="match status" value="1"/>
</dbReference>
<dbReference type="GO" id="GO:0008409">
    <property type="term" value="F:5'-3' exonuclease activity"/>
    <property type="evidence" value="ECO:0007669"/>
    <property type="project" value="InterPro"/>
</dbReference>
<comment type="caution">
    <text evidence="13">The sequence shown here is derived from an EMBL/GenBank/DDBJ whole genome shotgun (WGS) entry which is preliminary data.</text>
</comment>
<dbReference type="PANTHER" id="PTHR10133">
    <property type="entry name" value="DNA POLYMERASE I"/>
    <property type="match status" value="1"/>
</dbReference>
<feature type="domain" description="5'-3' exonuclease" evidence="11">
    <location>
        <begin position="2"/>
        <end position="262"/>
    </location>
</feature>
<dbReference type="GO" id="GO:0006302">
    <property type="term" value="P:double-strand break repair"/>
    <property type="evidence" value="ECO:0007669"/>
    <property type="project" value="TreeGrafter"/>
</dbReference>
<protein>
    <recommendedName>
        <fullName evidence="2">DNA-directed DNA polymerase</fullName>
        <ecNumber evidence="2">2.7.7.7</ecNumber>
    </recommendedName>
</protein>
<dbReference type="SMART" id="SM00475">
    <property type="entry name" value="53EXOc"/>
    <property type="match status" value="1"/>
</dbReference>
<keyword evidence="3" id="KW-0808">Transferase</keyword>
<dbReference type="InterPro" id="IPR029060">
    <property type="entry name" value="PIN-like_dom_sf"/>
</dbReference>
<evidence type="ECO:0000256" key="1">
    <source>
        <dbReference type="ARBA" id="ARBA00007705"/>
    </source>
</evidence>
<dbReference type="PRINTS" id="PR00868">
    <property type="entry name" value="DNAPOLI"/>
</dbReference>
<dbReference type="GO" id="GO:0003677">
    <property type="term" value="F:DNA binding"/>
    <property type="evidence" value="ECO:0007669"/>
    <property type="project" value="UniProtKB-KW"/>
</dbReference>
<dbReference type="CDD" id="cd09898">
    <property type="entry name" value="H3TH_53EXO"/>
    <property type="match status" value="1"/>
</dbReference>
<dbReference type="InterPro" id="IPR020046">
    <property type="entry name" value="5-3_exonucl_a-hlix_arch_N"/>
</dbReference>
<comment type="similarity">
    <text evidence="1">Belongs to the DNA polymerase type-A family.</text>
</comment>
<evidence type="ECO:0000256" key="9">
    <source>
        <dbReference type="ARBA" id="ARBA00023204"/>
    </source>
</evidence>
<keyword evidence="4" id="KW-0548">Nucleotidyltransferase</keyword>
<organism evidence="13 14">
    <name type="scientific">Candidatus Daviesbacteria bacterium RIFCSPLOWO2_01_FULL_40_24</name>
    <dbReference type="NCBI Taxonomy" id="1797787"/>
    <lineage>
        <taxon>Bacteria</taxon>
        <taxon>Candidatus Daviesiibacteriota</taxon>
    </lineage>
</organism>
<evidence type="ECO:0000256" key="10">
    <source>
        <dbReference type="ARBA" id="ARBA00049244"/>
    </source>
</evidence>
<dbReference type="Pfam" id="PF01367">
    <property type="entry name" value="5_3_exonuc"/>
    <property type="match status" value="1"/>
</dbReference>
<name>A0A1F5MIP0_9BACT</name>
<evidence type="ECO:0000256" key="7">
    <source>
        <dbReference type="ARBA" id="ARBA00022932"/>
    </source>
</evidence>
<dbReference type="Gene3D" id="1.20.1060.10">
    <property type="entry name" value="Taq DNA Polymerase, Chain T, domain 4"/>
    <property type="match status" value="1"/>
</dbReference>
<evidence type="ECO:0000256" key="6">
    <source>
        <dbReference type="ARBA" id="ARBA00022763"/>
    </source>
</evidence>
<dbReference type="InterPro" id="IPR043502">
    <property type="entry name" value="DNA/RNA_pol_sf"/>
</dbReference>
<dbReference type="InterPro" id="IPR020045">
    <property type="entry name" value="DNA_polI_H3TH"/>
</dbReference>
<dbReference type="InterPro" id="IPR019760">
    <property type="entry name" value="DNA-dir_DNA_pol_A_CS"/>
</dbReference>
<keyword evidence="9" id="KW-0234">DNA repair</keyword>
<evidence type="ECO:0000259" key="11">
    <source>
        <dbReference type="SMART" id="SM00475"/>
    </source>
</evidence>
<dbReference type="AlphaFoldDB" id="A0A1F5MIP0"/>
<dbReference type="CDD" id="cd08637">
    <property type="entry name" value="DNA_pol_A_pol_I_C"/>
    <property type="match status" value="1"/>
</dbReference>
<keyword evidence="6" id="KW-0227">DNA damage</keyword>
<dbReference type="GO" id="GO:0006261">
    <property type="term" value="P:DNA-templated DNA replication"/>
    <property type="evidence" value="ECO:0007669"/>
    <property type="project" value="InterPro"/>
</dbReference>
<comment type="catalytic activity">
    <reaction evidence="10">
        <text>DNA(n) + a 2'-deoxyribonucleoside 5'-triphosphate = DNA(n+1) + diphosphate</text>
        <dbReference type="Rhea" id="RHEA:22508"/>
        <dbReference type="Rhea" id="RHEA-COMP:17339"/>
        <dbReference type="Rhea" id="RHEA-COMP:17340"/>
        <dbReference type="ChEBI" id="CHEBI:33019"/>
        <dbReference type="ChEBI" id="CHEBI:61560"/>
        <dbReference type="ChEBI" id="CHEBI:173112"/>
        <dbReference type="EC" id="2.7.7.7"/>
    </reaction>
</comment>
<dbReference type="InterPro" id="IPR002421">
    <property type="entry name" value="5-3_exonuclease"/>
</dbReference>
<keyword evidence="7" id="KW-0239">DNA-directed DNA polymerase</keyword>
<sequence>MKKLVLIDGNALLHRAYHATPPLTTSKGELVNAVYGFTLLLLKAIDDLKPDYIAVAWDMKAPTFRHTQYAEYKGKRIAADEALSKQYDRVFEVLKNFSIPEFKLPGFEADDLIGALAKQAVKKDSSLEVVILTGDKDIMQLINAHVKVMMPRKTIQDVGLYGEEEFRLRFGFSPILLIDYKALAGDNSDNIPGVPGIGEVSATKLIQKYGSFEGIYAHLAELPDRTRKLLEEGKEMGVKSKHLATIETEIPIKLDLQSCLVHEFDHSKVISLFTELEFKSLIKRIPGISTVLADTPTSQNSGVTADLDRQVGKVLKKMSEHGVLLDLQFLNRLGKDLKAQLESIESQIYSQVGHQFNLNSPKQLSVVLFDDLKLPVIKKTKTGRSTNEETLMELSNAHPVVPLLLKYRQLFKLVSTYIDALPRYVAQDKRVHSTFNVEGAATGRLSSQDPNLQNIPIRGTLGAEIRKTFVAPRGRILLGVDYSQIDLRIMAHLADDPGLKSAFQQGVDIHAVTAARIFKVPLEEVTKEQRGVGKTMNFATLYGQGPHALSKQLGVDYATAKGYIDLYFNEFPNVKAWMQKTLERAYQDGYVETLWGRRRFIPELQASNRMMKSYGERAAVNHPVQGTSADMIKQAMVKIDAVFTKKKLDCILILQIHDELLFECDPACLEDAAYIIREEMESSLELSVPVVAEIKSGPNWGEMVSLKIEQLKT</sequence>
<dbReference type="SMART" id="SM00482">
    <property type="entry name" value="POLAc"/>
    <property type="match status" value="1"/>
</dbReference>
<dbReference type="Proteomes" id="UP000178017">
    <property type="component" value="Unassembled WGS sequence"/>
</dbReference>
<dbReference type="SUPFAM" id="SSF47807">
    <property type="entry name" value="5' to 3' exonuclease, C-terminal subdomain"/>
    <property type="match status" value="1"/>
</dbReference>
<gene>
    <name evidence="13" type="ORF">A3B49_02345</name>
</gene>
<dbReference type="Pfam" id="PF00476">
    <property type="entry name" value="DNA_pol_A"/>
    <property type="match status" value="1"/>
</dbReference>
<dbReference type="Pfam" id="PF02739">
    <property type="entry name" value="5_3_exonuc_N"/>
    <property type="match status" value="1"/>
</dbReference>
<dbReference type="CDD" id="cd09859">
    <property type="entry name" value="PIN_53EXO"/>
    <property type="match status" value="1"/>
</dbReference>
<evidence type="ECO:0000256" key="3">
    <source>
        <dbReference type="ARBA" id="ARBA00022679"/>
    </source>
</evidence>
<dbReference type="InterPro" id="IPR008918">
    <property type="entry name" value="HhH2"/>
</dbReference>
<evidence type="ECO:0000256" key="5">
    <source>
        <dbReference type="ARBA" id="ARBA00022705"/>
    </source>
</evidence>
<evidence type="ECO:0000259" key="12">
    <source>
        <dbReference type="SMART" id="SM00482"/>
    </source>
</evidence>
<dbReference type="InterPro" id="IPR001098">
    <property type="entry name" value="DNA-dir_DNA_pol_A_palm_dom"/>
</dbReference>
<evidence type="ECO:0000256" key="2">
    <source>
        <dbReference type="ARBA" id="ARBA00012417"/>
    </source>
</evidence>
<dbReference type="InterPro" id="IPR036279">
    <property type="entry name" value="5-3_exonuclease_C_sf"/>
</dbReference>
<evidence type="ECO:0000313" key="14">
    <source>
        <dbReference type="Proteomes" id="UP000178017"/>
    </source>
</evidence>
<dbReference type="EC" id="2.7.7.7" evidence="2"/>
<dbReference type="GO" id="GO:0003887">
    <property type="term" value="F:DNA-directed DNA polymerase activity"/>
    <property type="evidence" value="ECO:0007669"/>
    <property type="project" value="UniProtKB-KW"/>
</dbReference>
<feature type="domain" description="DNA-directed DNA polymerase family A palm" evidence="12">
    <location>
        <begin position="462"/>
        <end position="668"/>
    </location>
</feature>
<accession>A0A1F5MIP0</accession>
<dbReference type="SUPFAM" id="SSF88723">
    <property type="entry name" value="PIN domain-like"/>
    <property type="match status" value="1"/>
</dbReference>
<reference evidence="13 14" key="1">
    <citation type="journal article" date="2016" name="Nat. Commun.">
        <title>Thousands of microbial genomes shed light on interconnected biogeochemical processes in an aquifer system.</title>
        <authorList>
            <person name="Anantharaman K."/>
            <person name="Brown C.T."/>
            <person name="Hug L.A."/>
            <person name="Sharon I."/>
            <person name="Castelle C.J."/>
            <person name="Probst A.J."/>
            <person name="Thomas B.C."/>
            <person name="Singh A."/>
            <person name="Wilkins M.J."/>
            <person name="Karaoz U."/>
            <person name="Brodie E.L."/>
            <person name="Williams K.H."/>
            <person name="Hubbard S.S."/>
            <person name="Banfield J.F."/>
        </authorList>
    </citation>
    <scope>NUCLEOTIDE SEQUENCE [LARGE SCALE GENOMIC DNA]</scope>
</reference>
<proteinExistence type="inferred from homology"/>
<keyword evidence="5" id="KW-0235">DNA replication</keyword>
<evidence type="ECO:0000256" key="8">
    <source>
        <dbReference type="ARBA" id="ARBA00023125"/>
    </source>
</evidence>
<evidence type="ECO:0000313" key="13">
    <source>
        <dbReference type="EMBL" id="OGE65246.1"/>
    </source>
</evidence>
<dbReference type="FunFam" id="1.20.1060.10:FF:000001">
    <property type="entry name" value="DNA polymerase I"/>
    <property type="match status" value="1"/>
</dbReference>
<dbReference type="EMBL" id="MFDO01000021">
    <property type="protein sequence ID" value="OGE65246.1"/>
    <property type="molecule type" value="Genomic_DNA"/>
</dbReference>
<dbReference type="SMART" id="SM00279">
    <property type="entry name" value="HhH2"/>
    <property type="match status" value="1"/>
</dbReference>
<dbReference type="SUPFAM" id="SSF56672">
    <property type="entry name" value="DNA/RNA polymerases"/>
    <property type="match status" value="1"/>
</dbReference>
<evidence type="ECO:0000256" key="4">
    <source>
        <dbReference type="ARBA" id="ARBA00022695"/>
    </source>
</evidence>
<dbReference type="Gene3D" id="1.10.150.20">
    <property type="entry name" value="5' to 3' exonuclease, C-terminal subdomain"/>
    <property type="match status" value="2"/>
</dbReference>
<dbReference type="FunFam" id="1.10.150.20:FF:000002">
    <property type="entry name" value="DNA polymerase I"/>
    <property type="match status" value="1"/>
</dbReference>
<dbReference type="FunFam" id="1.10.150.20:FF:000003">
    <property type="entry name" value="DNA polymerase I"/>
    <property type="match status" value="1"/>
</dbReference>
<keyword evidence="8" id="KW-0238">DNA-binding</keyword>